<keyword evidence="2" id="KW-1185">Reference proteome</keyword>
<evidence type="ECO:0008006" key="3">
    <source>
        <dbReference type="Google" id="ProtNLM"/>
    </source>
</evidence>
<dbReference type="EMBL" id="JABWDY010014478">
    <property type="protein sequence ID" value="KAF5197611.1"/>
    <property type="molecule type" value="Genomic_DNA"/>
</dbReference>
<proteinExistence type="predicted"/>
<comment type="caution">
    <text evidence="1">The sequence shown here is derived from an EMBL/GenBank/DDBJ whole genome shotgun (WGS) entry which is preliminary data.</text>
</comment>
<organism evidence="1 2">
    <name type="scientific">Thalictrum thalictroides</name>
    <name type="common">Rue-anemone</name>
    <name type="synonym">Anemone thalictroides</name>
    <dbReference type="NCBI Taxonomy" id="46969"/>
    <lineage>
        <taxon>Eukaryota</taxon>
        <taxon>Viridiplantae</taxon>
        <taxon>Streptophyta</taxon>
        <taxon>Embryophyta</taxon>
        <taxon>Tracheophyta</taxon>
        <taxon>Spermatophyta</taxon>
        <taxon>Magnoliopsida</taxon>
        <taxon>Ranunculales</taxon>
        <taxon>Ranunculaceae</taxon>
        <taxon>Thalictroideae</taxon>
        <taxon>Thalictrum</taxon>
    </lineage>
</organism>
<accession>A0A7J6WJT0</accession>
<evidence type="ECO:0000313" key="1">
    <source>
        <dbReference type="EMBL" id="KAF5197611.1"/>
    </source>
</evidence>
<dbReference type="Proteomes" id="UP000554482">
    <property type="component" value="Unassembled WGS sequence"/>
</dbReference>
<evidence type="ECO:0000313" key="2">
    <source>
        <dbReference type="Proteomes" id="UP000554482"/>
    </source>
</evidence>
<protein>
    <recommendedName>
        <fullName evidence="3">F-box/LRR-repeat protein</fullName>
    </recommendedName>
</protein>
<reference evidence="1 2" key="1">
    <citation type="submission" date="2020-06" db="EMBL/GenBank/DDBJ databases">
        <title>Transcriptomic and genomic resources for Thalictrum thalictroides and T. hernandezii: Facilitating candidate gene discovery in an emerging model plant lineage.</title>
        <authorList>
            <person name="Arias T."/>
            <person name="Riano-Pachon D.M."/>
            <person name="Di Stilio V.S."/>
        </authorList>
    </citation>
    <scope>NUCLEOTIDE SEQUENCE [LARGE SCALE GENOMIC DNA]</scope>
    <source>
        <strain evidence="2">cv. WT478/WT964</strain>
        <tissue evidence="1">Leaves</tissue>
    </source>
</reference>
<name>A0A7J6WJT0_THATH</name>
<gene>
    <name evidence="1" type="ORF">FRX31_012802</name>
</gene>
<dbReference type="AlphaFoldDB" id="A0A7J6WJT0"/>
<sequence length="153" mass="17715">MERFQGLRNVEKLTLTDFYIENLTRDRELSTSLATSCYTLKTLELDLYATRNQVLATTLLLTSYPNLETLNIFFSEEDCTSLNMLNMEEYWQLKYASSVEQLYGSFGRNGSATHLDLKELKCCKSGHQGPLMRLLYFTKFLLCNQTPLESFCI</sequence>